<name>A0A2A9ECV9_9MICO</name>
<accession>A0A2A9ECV9</accession>
<feature type="compositionally biased region" description="Low complexity" evidence="1">
    <location>
        <begin position="7"/>
        <end position="28"/>
    </location>
</feature>
<feature type="region of interest" description="Disordered" evidence="1">
    <location>
        <begin position="231"/>
        <end position="250"/>
    </location>
</feature>
<evidence type="ECO:0000313" key="2">
    <source>
        <dbReference type="EMBL" id="PFG36897.1"/>
    </source>
</evidence>
<dbReference type="EMBL" id="PDJH01000001">
    <property type="protein sequence ID" value="PFG36897.1"/>
    <property type="molecule type" value="Genomic_DNA"/>
</dbReference>
<reference evidence="2 3" key="1">
    <citation type="submission" date="2017-10" db="EMBL/GenBank/DDBJ databases">
        <title>Sequencing the genomes of 1000 actinobacteria strains.</title>
        <authorList>
            <person name="Klenk H.-P."/>
        </authorList>
    </citation>
    <scope>NUCLEOTIDE SEQUENCE [LARGE SCALE GENOMIC DNA]</scope>
    <source>
        <strain evidence="2 3">DSM 21574</strain>
    </source>
</reference>
<dbReference type="AlphaFoldDB" id="A0A2A9ECV9"/>
<feature type="compositionally biased region" description="Basic and acidic residues" evidence="1">
    <location>
        <begin position="119"/>
        <end position="135"/>
    </location>
</feature>
<feature type="region of interest" description="Disordered" evidence="1">
    <location>
        <begin position="1"/>
        <end position="68"/>
    </location>
</feature>
<feature type="region of interest" description="Disordered" evidence="1">
    <location>
        <begin position="106"/>
        <end position="135"/>
    </location>
</feature>
<sequence length="250" mass="26655">MSSDDVAPAAQERPDPAAAAAEAVAKARAAARRAAARAEALRAEHEAKASTDDADAPPGVTSTWDGSAVVVRDDDALEPPGTVRDVVELPSPAQVAREALNRAKAAARERGLRPGMPRKRADFTVRSGPGRDGRDPQLFGSTMSALLRERGWEEEVSVGGAIGRWREVVGDEIADHCTPEHFEDHVLHVRASSTAWATQLKLLTPQLLTRLAAELGEGVVSEVRVQGPVGRSFSRGQRSVKGRGPRDTWG</sequence>
<dbReference type="PANTHER" id="PTHR36456">
    <property type="entry name" value="UPF0232 PROTEIN SCO3875"/>
    <property type="match status" value="1"/>
</dbReference>
<keyword evidence="3" id="KW-1185">Reference proteome</keyword>
<dbReference type="RefSeq" id="WP_245854702.1">
    <property type="nucleotide sequence ID" value="NZ_PDJH01000001.1"/>
</dbReference>
<dbReference type="PANTHER" id="PTHR36456:SF1">
    <property type="entry name" value="UPF0232 PROTEIN SCO3875"/>
    <property type="match status" value="1"/>
</dbReference>
<evidence type="ECO:0000313" key="3">
    <source>
        <dbReference type="Proteomes" id="UP000221394"/>
    </source>
</evidence>
<comment type="caution">
    <text evidence="2">The sequence shown here is derived from an EMBL/GenBank/DDBJ whole genome shotgun (WGS) entry which is preliminary data.</text>
</comment>
<protein>
    <submittedName>
        <fullName evidence="2">Putative nucleic acid-binding Zn ribbon protein</fullName>
    </submittedName>
</protein>
<gene>
    <name evidence="2" type="ORF">ATL41_1640</name>
</gene>
<evidence type="ECO:0000256" key="1">
    <source>
        <dbReference type="SAM" id="MobiDB-lite"/>
    </source>
</evidence>
<dbReference type="InterPro" id="IPR007922">
    <property type="entry name" value="DciA-like"/>
</dbReference>
<dbReference type="Proteomes" id="UP000221394">
    <property type="component" value="Unassembled WGS sequence"/>
</dbReference>
<dbReference type="Pfam" id="PF05258">
    <property type="entry name" value="DciA"/>
    <property type="match status" value="1"/>
</dbReference>
<feature type="compositionally biased region" description="Basic and acidic residues" evidence="1">
    <location>
        <begin position="39"/>
        <end position="51"/>
    </location>
</feature>
<organism evidence="2 3">
    <name type="scientific">Flavimobilis soli</name>
    <dbReference type="NCBI Taxonomy" id="442709"/>
    <lineage>
        <taxon>Bacteria</taxon>
        <taxon>Bacillati</taxon>
        <taxon>Actinomycetota</taxon>
        <taxon>Actinomycetes</taxon>
        <taxon>Micrococcales</taxon>
        <taxon>Jonesiaceae</taxon>
        <taxon>Flavimobilis</taxon>
    </lineage>
</organism>
<proteinExistence type="predicted"/>